<organism evidence="3">
    <name type="scientific">Daphnia magna</name>
    <dbReference type="NCBI Taxonomy" id="35525"/>
    <lineage>
        <taxon>Eukaryota</taxon>
        <taxon>Metazoa</taxon>
        <taxon>Ecdysozoa</taxon>
        <taxon>Arthropoda</taxon>
        <taxon>Crustacea</taxon>
        <taxon>Branchiopoda</taxon>
        <taxon>Diplostraca</taxon>
        <taxon>Cladocera</taxon>
        <taxon>Anomopoda</taxon>
        <taxon>Daphniidae</taxon>
        <taxon>Daphnia</taxon>
    </lineage>
</organism>
<dbReference type="AlphaFoldDB" id="A0A0N8CCV7"/>
<sequence length="494" mass="56293">MASAEKSVNEIQKFWKTVFQQTDLTQKLMKIAENNNPLTNFEFDLSGYGKVWITAKPAVPLGTNFMSDVFITDASVEIGGQYTGFVKVLPSNSSRLAAGFIGGSYQRESIVYQQWLPELKEIRYSKNLTNFEVPLNVAEAYFVNFALSNDGNRLENETVCVLEDLKRKGYRMTSSARSAEGIDFNHAKVALVTYANYHALSVANQRRFVKSDGSRDFPSSYEIFRKDPNYINPAIVYRTIVLPQYIKVLRHFQQGEVSSLQFINYFILSHLISAVSTQVADWLDGLLPDLEKIWNWESFVDSGPLTCLLHGDSWNNNILFRYPSEASNEPEEMALIDWQIARLGHPSHDLGYFLFSSTSSNFRKQHLDELFTEYFTALSIALGKLGIDLSKEGYSQAKFLEEVKQRYILMMMIALFILPILLDNSKAKDHTLKNENAISKNSDKPVQQEDQSQELDEEGTKNGWQSLFEFNSVISNPLLSQRIVELITDVKDML</sequence>
<feature type="region of interest" description="Disordered" evidence="1">
    <location>
        <begin position="434"/>
        <end position="458"/>
    </location>
</feature>
<dbReference type="SMART" id="SM00587">
    <property type="entry name" value="CHK"/>
    <property type="match status" value="1"/>
</dbReference>
<dbReference type="InterPro" id="IPR004119">
    <property type="entry name" value="EcKL"/>
</dbReference>
<evidence type="ECO:0000259" key="2">
    <source>
        <dbReference type="SMART" id="SM00587"/>
    </source>
</evidence>
<dbReference type="InterPro" id="IPR015897">
    <property type="entry name" value="CHK_kinase-like"/>
</dbReference>
<dbReference type="Gene3D" id="3.90.1200.10">
    <property type="match status" value="1"/>
</dbReference>
<dbReference type="Pfam" id="PF02958">
    <property type="entry name" value="EcKL"/>
    <property type="match status" value="1"/>
</dbReference>
<dbReference type="PANTHER" id="PTHR11012:SF30">
    <property type="entry name" value="PROTEIN KINASE-LIKE DOMAIN-CONTAINING"/>
    <property type="match status" value="1"/>
</dbReference>
<accession>A0A0N8CCV7</accession>
<dbReference type="EMBL" id="GDIQ01092203">
    <property type="protein sequence ID" value="JAL59523.1"/>
    <property type="molecule type" value="Transcribed_RNA"/>
</dbReference>
<dbReference type="InterPro" id="IPR011009">
    <property type="entry name" value="Kinase-like_dom_sf"/>
</dbReference>
<dbReference type="OrthoDB" id="5915577at2759"/>
<name>A0A0N8CCV7_9CRUS</name>
<evidence type="ECO:0000256" key="1">
    <source>
        <dbReference type="SAM" id="MobiDB-lite"/>
    </source>
</evidence>
<dbReference type="SUPFAM" id="SSF56112">
    <property type="entry name" value="Protein kinase-like (PK-like)"/>
    <property type="match status" value="1"/>
</dbReference>
<reference evidence="3" key="1">
    <citation type="submission" date="2015-10" db="EMBL/GenBank/DDBJ databases">
        <title>EvidentialGene: Evidence-directed Construction of Complete mRNA Transcriptomes without Genomes.</title>
        <authorList>
            <person name="Gilbert D.G."/>
        </authorList>
    </citation>
    <scope>NUCLEOTIDE SEQUENCE</scope>
</reference>
<proteinExistence type="predicted"/>
<dbReference type="EMBL" id="GDIQ01044271">
    <property type="protein sequence ID" value="JAN50466.1"/>
    <property type="molecule type" value="Transcribed_RNA"/>
</dbReference>
<protein>
    <submittedName>
        <fullName evidence="3">Juvenile hormone-inducible protein</fullName>
    </submittedName>
</protein>
<evidence type="ECO:0000313" key="3">
    <source>
        <dbReference type="EMBL" id="JAL59523.1"/>
    </source>
</evidence>
<dbReference type="PANTHER" id="PTHR11012">
    <property type="entry name" value="PROTEIN KINASE-LIKE DOMAIN-CONTAINING"/>
    <property type="match status" value="1"/>
</dbReference>
<feature type="domain" description="CHK kinase-like" evidence="2">
    <location>
        <begin position="160"/>
        <end position="384"/>
    </location>
</feature>